<evidence type="ECO:0000313" key="2">
    <source>
        <dbReference type="Proteomes" id="UP000784294"/>
    </source>
</evidence>
<dbReference type="Proteomes" id="UP000784294">
    <property type="component" value="Unassembled WGS sequence"/>
</dbReference>
<organism evidence="1 2">
    <name type="scientific">Protopolystoma xenopodis</name>
    <dbReference type="NCBI Taxonomy" id="117903"/>
    <lineage>
        <taxon>Eukaryota</taxon>
        <taxon>Metazoa</taxon>
        <taxon>Spiralia</taxon>
        <taxon>Lophotrochozoa</taxon>
        <taxon>Platyhelminthes</taxon>
        <taxon>Monogenea</taxon>
        <taxon>Polyopisthocotylea</taxon>
        <taxon>Polystomatidea</taxon>
        <taxon>Polystomatidae</taxon>
        <taxon>Protopolystoma</taxon>
    </lineage>
</organism>
<accession>A0A3S5A1H1</accession>
<keyword evidence="2" id="KW-1185">Reference proteome</keyword>
<comment type="caution">
    <text evidence="1">The sequence shown here is derived from an EMBL/GenBank/DDBJ whole genome shotgun (WGS) entry which is preliminary data.</text>
</comment>
<dbReference type="OrthoDB" id="6280085at2759"/>
<name>A0A3S5A1H1_9PLAT</name>
<reference evidence="1" key="1">
    <citation type="submission" date="2018-11" db="EMBL/GenBank/DDBJ databases">
        <authorList>
            <consortium name="Pathogen Informatics"/>
        </authorList>
    </citation>
    <scope>NUCLEOTIDE SEQUENCE</scope>
</reference>
<gene>
    <name evidence="1" type="ORF">PXEA_LOCUS2863</name>
</gene>
<dbReference type="EMBL" id="CAAALY010006298">
    <property type="protein sequence ID" value="VEL09423.1"/>
    <property type="molecule type" value="Genomic_DNA"/>
</dbReference>
<dbReference type="AlphaFoldDB" id="A0A3S5A1H1"/>
<proteinExistence type="predicted"/>
<sequence>MPFPCDVSELDIVYYYEFPSGPELAPSSDTLVSLFARICANPDRIEFSEFEAYYEAVCIALGDSESDEPQPPADTNAQIDKYSGLRETASAPRIHSRLVGLIRTAWAV</sequence>
<evidence type="ECO:0000313" key="1">
    <source>
        <dbReference type="EMBL" id="VEL09423.1"/>
    </source>
</evidence>
<protein>
    <submittedName>
        <fullName evidence="1">Uncharacterized protein</fullName>
    </submittedName>
</protein>